<accession>A0A8J4RGD3</accession>
<dbReference type="InterPro" id="IPR032675">
    <property type="entry name" value="LRR_dom_sf"/>
</dbReference>
<keyword evidence="1" id="KW-0677">Repeat</keyword>
<reference evidence="4" key="1">
    <citation type="submission" date="2020-03" db="EMBL/GenBank/DDBJ databases">
        <title>Castanea mollissima Vanexum genome sequencing.</title>
        <authorList>
            <person name="Staton M."/>
        </authorList>
    </citation>
    <scope>NUCLEOTIDE SEQUENCE</scope>
    <source>
        <tissue evidence="4">Leaf</tissue>
    </source>
</reference>
<dbReference type="InterPro" id="IPR055414">
    <property type="entry name" value="LRR_R13L4/SHOC2-like"/>
</dbReference>
<feature type="compositionally biased region" description="Polar residues" evidence="2">
    <location>
        <begin position="1"/>
        <end position="16"/>
    </location>
</feature>
<sequence>MSSNEKQTNPVETSTLPRAEPPVVQPTALENITTTNNNTLPQAEPTVVQPSALNNNSNTATTTLNKSNKEVDHKAQSTTTNHGKQDMECRCYGIRDFFCRKRPKDDEPSSAGGPDNNHKRHVDKLKKNLTEIEQHLGLLEKFQGSSSRRIELRDHLKKLNEIVDENKEQEARHTGTKTPAWIPKISKEIMKFRQQISSTDRLYEKLSLSADLQSSTSSKGGSGVHELGNVHQSASFRSTSFYNDVADIFEGLDERKQFFLSCFTVFPENAVVKRRIFVYWGLGEDKLAPVTNGKNEGEASPDASVTEDKPEKIVDRILEEFLEKGLIEAITKKRKQRKHVKSYKMHPLVRSAVIQFSKQAGFFNYDEKGNVLYQRHWASIEPKEKREVVENVLLPQCGRLCLLQAEEHEQFLETKPFTAEGLSPLPRISDDYPEKIVTLFNVNEPFPDLELAWLSKLKDKSNGGQLNKEPSAEDWLSKMKNAQVICLGSWPGSAKPHIEVESIEFLKGLTSSKNLRFLSLQGISRITELPDSVSKHSNLVILDLKECHNLEMLPEEIIKLKKLRYLDLSDCYLLAHMPQRLGDLSELQVLKGFVIDNSQRKSSGTLDDLKGLRKLRKLTINASSEEFPTPDDLSALNELGEKGVLRKLTIAWGAKLADQEGNGAKREDQNGREGNCWKRLIPCSKQHKSKTRNDQQVGKLPMKLRKLDLQCFPMSKAKWLTPDSLPHLKKLYIRGGNLATLEDLDKKNWLEVKTLRLKYLGDLKMTWIKMQESFPKLKYLEKVKCPGITLCPCDEHGVWMTDES</sequence>
<keyword evidence="5" id="KW-1185">Reference proteome</keyword>
<gene>
    <name evidence="4" type="ORF">CMV_008345</name>
</gene>
<dbReference type="Proteomes" id="UP000737018">
    <property type="component" value="Unassembled WGS sequence"/>
</dbReference>
<dbReference type="PANTHER" id="PTHR47186">
    <property type="entry name" value="LEUCINE-RICH REPEAT-CONTAINING PROTEIN 57"/>
    <property type="match status" value="1"/>
</dbReference>
<feature type="compositionally biased region" description="Low complexity" evidence="2">
    <location>
        <begin position="52"/>
        <end position="66"/>
    </location>
</feature>
<organism evidence="4 5">
    <name type="scientific">Castanea mollissima</name>
    <name type="common">Chinese chestnut</name>
    <dbReference type="NCBI Taxonomy" id="60419"/>
    <lineage>
        <taxon>Eukaryota</taxon>
        <taxon>Viridiplantae</taxon>
        <taxon>Streptophyta</taxon>
        <taxon>Embryophyta</taxon>
        <taxon>Tracheophyta</taxon>
        <taxon>Spermatophyta</taxon>
        <taxon>Magnoliopsida</taxon>
        <taxon>eudicotyledons</taxon>
        <taxon>Gunneridae</taxon>
        <taxon>Pentapetalae</taxon>
        <taxon>rosids</taxon>
        <taxon>fabids</taxon>
        <taxon>Fagales</taxon>
        <taxon>Fagaceae</taxon>
        <taxon>Castanea</taxon>
    </lineage>
</organism>
<dbReference type="Gene3D" id="3.80.10.10">
    <property type="entry name" value="Ribonuclease Inhibitor"/>
    <property type="match status" value="1"/>
</dbReference>
<feature type="region of interest" description="Disordered" evidence="2">
    <location>
        <begin position="1"/>
        <end position="24"/>
    </location>
</feature>
<evidence type="ECO:0000256" key="1">
    <source>
        <dbReference type="ARBA" id="ARBA00022737"/>
    </source>
</evidence>
<name>A0A8J4RGD3_9ROSI</name>
<evidence type="ECO:0000313" key="5">
    <source>
        <dbReference type="Proteomes" id="UP000737018"/>
    </source>
</evidence>
<dbReference type="OrthoDB" id="1110401at2759"/>
<evidence type="ECO:0000313" key="4">
    <source>
        <dbReference type="EMBL" id="KAF3967674.1"/>
    </source>
</evidence>
<dbReference type="SUPFAM" id="SSF52047">
    <property type="entry name" value="RNI-like"/>
    <property type="match status" value="1"/>
</dbReference>
<dbReference type="AlphaFoldDB" id="A0A8J4RGD3"/>
<comment type="caution">
    <text evidence="4">The sequence shown here is derived from an EMBL/GenBank/DDBJ whole genome shotgun (WGS) entry which is preliminary data.</text>
</comment>
<evidence type="ECO:0000256" key="2">
    <source>
        <dbReference type="SAM" id="MobiDB-lite"/>
    </source>
</evidence>
<dbReference type="EMBL" id="JRKL02000867">
    <property type="protein sequence ID" value="KAF3967674.1"/>
    <property type="molecule type" value="Genomic_DNA"/>
</dbReference>
<proteinExistence type="predicted"/>
<dbReference type="Pfam" id="PF23598">
    <property type="entry name" value="LRR_14"/>
    <property type="match status" value="1"/>
</dbReference>
<dbReference type="PANTHER" id="PTHR47186:SF3">
    <property type="entry name" value="OS09G0267800 PROTEIN"/>
    <property type="match status" value="1"/>
</dbReference>
<feature type="region of interest" description="Disordered" evidence="2">
    <location>
        <begin position="48"/>
        <end position="84"/>
    </location>
</feature>
<feature type="domain" description="Disease resistance R13L4/SHOC-2-like LRR" evidence="3">
    <location>
        <begin position="506"/>
        <end position="626"/>
    </location>
</feature>
<protein>
    <recommendedName>
        <fullName evidence="3">Disease resistance R13L4/SHOC-2-like LRR domain-containing protein</fullName>
    </recommendedName>
</protein>
<evidence type="ECO:0000259" key="3">
    <source>
        <dbReference type="Pfam" id="PF23598"/>
    </source>
</evidence>